<reference evidence="1" key="1">
    <citation type="journal article" date="2019" name="Sci. Rep.">
        <title>Draft genome of Tanacetum cinerariifolium, the natural source of mosquito coil.</title>
        <authorList>
            <person name="Yamashiro T."/>
            <person name="Shiraishi A."/>
            <person name="Satake H."/>
            <person name="Nakayama K."/>
        </authorList>
    </citation>
    <scope>NUCLEOTIDE SEQUENCE</scope>
</reference>
<protein>
    <submittedName>
        <fullName evidence="1">Uncharacterized protein</fullName>
    </submittedName>
</protein>
<dbReference type="AlphaFoldDB" id="A0A6L2JB00"/>
<accession>A0A6L2JB00</accession>
<proteinExistence type="predicted"/>
<name>A0A6L2JB00_TANCI</name>
<comment type="caution">
    <text evidence="1">The sequence shown here is derived from an EMBL/GenBank/DDBJ whole genome shotgun (WGS) entry which is preliminary data.</text>
</comment>
<evidence type="ECO:0000313" key="1">
    <source>
        <dbReference type="EMBL" id="GEU34041.1"/>
    </source>
</evidence>
<gene>
    <name evidence="1" type="ORF">Tci_006019</name>
</gene>
<dbReference type="EMBL" id="BKCJ010000531">
    <property type="protein sequence ID" value="GEU34041.1"/>
    <property type="molecule type" value="Genomic_DNA"/>
</dbReference>
<sequence>MQDDDPEVQKAVEVVTTAKLITKVVTAASTPVSIASTIIAAAEPNVPAATPTVVPVTAAYTKRRKGVVIRDPKEESTTKTLVETPAQTKSKDKGKAILIEEPKPIKKKDQVELDAEYARKLHEELNKEIDWDTAIDHMKQKAKEDKTVQRYQGLSYDDIRPIFKVKFNTNMEFLLKSKEQMEEEDERAIKSINETPAQKAAKRKKLRKLKISNSIWRLCLMKMTMYIQRLLHLLGRPDRQDNVWKSQRSVHGQTMVKSWKLLTSSLELMLPKSLKKNTKCFNAAGEKLSAVKHKLMLLDTATEGRVNTAKRSYALSWKTCQGDSLNLPDHMYSIYTLKRETRGLDDGVAASFQCSQIHHHMSMLKQQRHTKHQELRIKKSQTQRQRLLQILIYKIFLKISSLSWKTVNKLSR</sequence>
<organism evidence="1">
    <name type="scientific">Tanacetum cinerariifolium</name>
    <name type="common">Dalmatian daisy</name>
    <name type="synonym">Chrysanthemum cinerariifolium</name>
    <dbReference type="NCBI Taxonomy" id="118510"/>
    <lineage>
        <taxon>Eukaryota</taxon>
        <taxon>Viridiplantae</taxon>
        <taxon>Streptophyta</taxon>
        <taxon>Embryophyta</taxon>
        <taxon>Tracheophyta</taxon>
        <taxon>Spermatophyta</taxon>
        <taxon>Magnoliopsida</taxon>
        <taxon>eudicotyledons</taxon>
        <taxon>Gunneridae</taxon>
        <taxon>Pentapetalae</taxon>
        <taxon>asterids</taxon>
        <taxon>campanulids</taxon>
        <taxon>Asterales</taxon>
        <taxon>Asteraceae</taxon>
        <taxon>Asteroideae</taxon>
        <taxon>Anthemideae</taxon>
        <taxon>Anthemidinae</taxon>
        <taxon>Tanacetum</taxon>
    </lineage>
</organism>